<feature type="region of interest" description="Disordered" evidence="4">
    <location>
        <begin position="589"/>
        <end position="760"/>
    </location>
</feature>
<feature type="region of interest" description="Disordered" evidence="4">
    <location>
        <begin position="363"/>
        <end position="389"/>
    </location>
</feature>
<keyword evidence="6" id="KW-1185">Reference proteome</keyword>
<dbReference type="PANTHER" id="PTHR24113">
    <property type="entry name" value="RAN GTPASE-ACTIVATING PROTEIN 1"/>
    <property type="match status" value="1"/>
</dbReference>
<dbReference type="Proteomes" id="UP000266841">
    <property type="component" value="Unassembled WGS sequence"/>
</dbReference>
<dbReference type="InterPro" id="IPR027038">
    <property type="entry name" value="RanGap"/>
</dbReference>
<feature type="compositionally biased region" description="Basic and acidic residues" evidence="4">
    <location>
        <begin position="714"/>
        <end position="732"/>
    </location>
</feature>
<dbReference type="Gene3D" id="3.80.10.10">
    <property type="entry name" value="Ribonuclease Inhibitor"/>
    <property type="match status" value="2"/>
</dbReference>
<accession>K0SCA0</accession>
<evidence type="ECO:0000313" key="5">
    <source>
        <dbReference type="EMBL" id="EJK62990.1"/>
    </source>
</evidence>
<dbReference type="eggNOG" id="KOG4308">
    <property type="taxonomic scope" value="Eukaryota"/>
</dbReference>
<organism evidence="5 6">
    <name type="scientific">Thalassiosira oceanica</name>
    <name type="common">Marine diatom</name>
    <dbReference type="NCBI Taxonomy" id="159749"/>
    <lineage>
        <taxon>Eukaryota</taxon>
        <taxon>Sar</taxon>
        <taxon>Stramenopiles</taxon>
        <taxon>Ochrophyta</taxon>
        <taxon>Bacillariophyta</taxon>
        <taxon>Coscinodiscophyceae</taxon>
        <taxon>Thalassiosirophycidae</taxon>
        <taxon>Thalassiosirales</taxon>
        <taxon>Thalassiosiraceae</taxon>
        <taxon>Thalassiosira</taxon>
    </lineage>
</organism>
<evidence type="ECO:0000256" key="1">
    <source>
        <dbReference type="ARBA" id="ARBA00022468"/>
    </source>
</evidence>
<name>K0SCA0_THAOC</name>
<dbReference type="GO" id="GO:0005829">
    <property type="term" value="C:cytosol"/>
    <property type="evidence" value="ECO:0007669"/>
    <property type="project" value="TreeGrafter"/>
</dbReference>
<dbReference type="GO" id="GO:0031267">
    <property type="term" value="F:small GTPase binding"/>
    <property type="evidence" value="ECO:0007669"/>
    <property type="project" value="TreeGrafter"/>
</dbReference>
<comment type="caution">
    <text evidence="5">The sequence shown here is derived from an EMBL/GenBank/DDBJ whole genome shotgun (WGS) entry which is preliminary data.</text>
</comment>
<dbReference type="GO" id="GO:0005634">
    <property type="term" value="C:nucleus"/>
    <property type="evidence" value="ECO:0007669"/>
    <property type="project" value="TreeGrafter"/>
</dbReference>
<reference evidence="5 6" key="1">
    <citation type="journal article" date="2012" name="Genome Biol.">
        <title>Genome and low-iron response of an oceanic diatom adapted to chronic iron limitation.</title>
        <authorList>
            <person name="Lommer M."/>
            <person name="Specht M."/>
            <person name="Roy A.S."/>
            <person name="Kraemer L."/>
            <person name="Andreson R."/>
            <person name="Gutowska M.A."/>
            <person name="Wolf J."/>
            <person name="Bergner S.V."/>
            <person name="Schilhabel M.B."/>
            <person name="Klostermeier U.C."/>
            <person name="Beiko R.G."/>
            <person name="Rosenstiel P."/>
            <person name="Hippler M."/>
            <person name="Laroche J."/>
        </authorList>
    </citation>
    <scope>NUCLEOTIDE SEQUENCE [LARGE SCALE GENOMIC DNA]</scope>
    <source>
        <strain evidence="5 6">CCMP1005</strain>
    </source>
</reference>
<dbReference type="GO" id="GO:0005096">
    <property type="term" value="F:GTPase activator activity"/>
    <property type="evidence" value="ECO:0007669"/>
    <property type="project" value="UniProtKB-KW"/>
</dbReference>
<feature type="compositionally biased region" description="Basic and acidic residues" evidence="4">
    <location>
        <begin position="609"/>
        <end position="621"/>
    </location>
</feature>
<sequence>MKNNKFTHFQVYECHLGVPEATFLFNTFRDTNSLEELDIDGDDEEGVTNLNDDEMAVCIPSLAACTGMRSLTLNCLNLRSNSCAALRGVLPRMATLRELVLCGNSLDDDCTRLLAQGLSDCKQIQSLSLCNNSISDDGLEVLVQRLPTSVDALYLARNDITLARHVLLLRFRVLNMEGNRLCPGGTQVIAASLANPECRLISLNLYSCNIGDEGTATLADGLRNNQRLTRMSLGGNNITARGWNAFLPILCDTSCINATYNSNHTLQSLGYFGVQIPQDIKMMLSLNKDKNKSRVAANKILQSHRHLDMRPLFGMELGLLPYVVTWLEHFAKSRPDLKLSSIFEFVRAMPMKVTTDGVVGNAKGENHKLSRRGPALGPASVPRARSSPRPRMLRIVRAETRPSCRESDEDSSEPCEFPLESTVIALRPFDSWDRHVARDGARATPFALGGARRSFRCLASPLGGSREAEGQSYRPSSTGGALAAVTERKFLPWGAAWPSSWRDARRQEGRRRPFAVGRRVLPEALRWGAGRDITGSSVGAFESSPLSRRAAGGSWVARRIVPVSRAALPNGAARPRGLRVGLFLSLAPPAGRERRGSTSQSRGVSFEGPGREVSLRPKSQSESESSPSGDRENVISSDTLPQSPPAPSSVSARVTCGEPLARGAGRRISGRGGQAGASTKRGRQTKTLPAVDLHSSSIATAGCQRPGPGKGRVGRADAEGRGRAEGKKKEGVKQGVLNEGEDRGGARSFGRRRSSSTHVKHIDWSLKEGLSRMADDGRAKRLKPSEDGVADIAKLGRVAELESENAELRAQLRRGGRQEGDHEVLPVVTEVIVITAVDLSRLDTKRGWNAFLSILCDASSINATYNSNHTLQSLGGYRIPEDVETMLSLNEDESKCRVAANKILQSHRHLDMRPLFGRGLGLLPYVVAWLEHFAKSRLHLKLSSIFEFVRAMPMKVTDGVAGKAKGEKRKLNS</sequence>
<evidence type="ECO:0000313" key="6">
    <source>
        <dbReference type="Proteomes" id="UP000266841"/>
    </source>
</evidence>
<proteinExistence type="predicted"/>
<feature type="compositionally biased region" description="Basic residues" evidence="4">
    <location>
        <begin position="749"/>
        <end position="759"/>
    </location>
</feature>
<dbReference type="PANTHER" id="PTHR24113:SF12">
    <property type="entry name" value="RAN GTPASE-ACTIVATING PROTEIN 1"/>
    <property type="match status" value="1"/>
</dbReference>
<dbReference type="AlphaFoldDB" id="K0SCA0"/>
<keyword evidence="3" id="KW-0677">Repeat</keyword>
<evidence type="ECO:0000256" key="4">
    <source>
        <dbReference type="SAM" id="MobiDB-lite"/>
    </source>
</evidence>
<dbReference type="SMART" id="SM00368">
    <property type="entry name" value="LRR_RI"/>
    <property type="match status" value="5"/>
</dbReference>
<dbReference type="SUPFAM" id="SSF52047">
    <property type="entry name" value="RNI-like"/>
    <property type="match status" value="1"/>
</dbReference>
<protein>
    <submittedName>
        <fullName evidence="5">Uncharacterized protein</fullName>
    </submittedName>
</protein>
<dbReference type="GO" id="GO:0006913">
    <property type="term" value="P:nucleocytoplasmic transport"/>
    <property type="evidence" value="ECO:0007669"/>
    <property type="project" value="TreeGrafter"/>
</dbReference>
<keyword evidence="2" id="KW-0433">Leucine-rich repeat</keyword>
<keyword evidence="1" id="KW-0343">GTPase activation</keyword>
<gene>
    <name evidence="5" type="ORF">THAOC_16377</name>
</gene>
<dbReference type="EMBL" id="AGNL01018497">
    <property type="protein sequence ID" value="EJK62990.1"/>
    <property type="molecule type" value="Genomic_DNA"/>
</dbReference>
<dbReference type="GO" id="GO:0048471">
    <property type="term" value="C:perinuclear region of cytoplasm"/>
    <property type="evidence" value="ECO:0007669"/>
    <property type="project" value="TreeGrafter"/>
</dbReference>
<dbReference type="InterPro" id="IPR032675">
    <property type="entry name" value="LRR_dom_sf"/>
</dbReference>
<evidence type="ECO:0000256" key="2">
    <source>
        <dbReference type="ARBA" id="ARBA00022614"/>
    </source>
</evidence>
<dbReference type="OrthoDB" id="120976at2759"/>
<evidence type="ECO:0000256" key="3">
    <source>
        <dbReference type="ARBA" id="ARBA00022737"/>
    </source>
</evidence>